<protein>
    <recommendedName>
        <fullName evidence="1">Mutator-like transposase domain-containing protein</fullName>
    </recommendedName>
</protein>
<dbReference type="EMBL" id="CAJNRF010005588">
    <property type="protein sequence ID" value="CAF2072133.1"/>
    <property type="molecule type" value="Genomic_DNA"/>
</dbReference>
<dbReference type="Proteomes" id="UP000663856">
    <property type="component" value="Unassembled WGS sequence"/>
</dbReference>
<accession>A0A816RG45</accession>
<dbReference type="Pfam" id="PF20700">
    <property type="entry name" value="Mutator"/>
    <property type="match status" value="1"/>
</dbReference>
<sequence length="347" mass="39160">MLFALICKTNCEVCGSRWNGKMNINKREGLFLILSFQCSTCQNIITIETNPKIVASDRRDINVRSQIGGHLCGIRHAGLVKLMGVINLPSAIHDERYSKWDRDLLIMVKSFTGTSMKKAVVETVAAENDTELMVSGDGFWQTRGFPIRHGAAALISCNTKPKVLDIETCSKTCNTCMGALSIKKSNPAKYDNIIRSHQCEKNYDKSSGAMESAAILIMFKRSGYVDILLNKIVYDSIFTKHLALMTFASNGCFYSLVDPIIDRFCSYILPKIRQKIEWLQLESSSMECILLATNYPNLYRLGIYKIQAKRAAHLFFGKIFHFESSIDKYTKAICQVKSFQLTSNLIY</sequence>
<proteinExistence type="predicted"/>
<feature type="domain" description="Mutator-like transposase" evidence="1">
    <location>
        <begin position="15"/>
        <end position="234"/>
    </location>
</feature>
<comment type="caution">
    <text evidence="2">The sequence shown here is derived from an EMBL/GenBank/DDBJ whole genome shotgun (WGS) entry which is preliminary data.</text>
</comment>
<evidence type="ECO:0000259" key="1">
    <source>
        <dbReference type="Pfam" id="PF20700"/>
    </source>
</evidence>
<dbReference type="InterPro" id="IPR049012">
    <property type="entry name" value="Mutator_transp_dom"/>
</dbReference>
<evidence type="ECO:0000313" key="2">
    <source>
        <dbReference type="EMBL" id="CAF2072133.1"/>
    </source>
</evidence>
<evidence type="ECO:0000313" key="3">
    <source>
        <dbReference type="Proteomes" id="UP000663856"/>
    </source>
</evidence>
<organism evidence="2 3">
    <name type="scientific">Rotaria magnacalcarata</name>
    <dbReference type="NCBI Taxonomy" id="392030"/>
    <lineage>
        <taxon>Eukaryota</taxon>
        <taxon>Metazoa</taxon>
        <taxon>Spiralia</taxon>
        <taxon>Gnathifera</taxon>
        <taxon>Rotifera</taxon>
        <taxon>Eurotatoria</taxon>
        <taxon>Bdelloidea</taxon>
        <taxon>Philodinida</taxon>
        <taxon>Philodinidae</taxon>
        <taxon>Rotaria</taxon>
    </lineage>
</organism>
<dbReference type="AlphaFoldDB" id="A0A816RG45"/>
<gene>
    <name evidence="2" type="ORF">WKI299_LOCUS14356</name>
</gene>
<reference evidence="2" key="1">
    <citation type="submission" date="2021-02" db="EMBL/GenBank/DDBJ databases">
        <authorList>
            <person name="Nowell W R."/>
        </authorList>
    </citation>
    <scope>NUCLEOTIDE SEQUENCE</scope>
</reference>
<name>A0A816RG45_9BILA</name>